<dbReference type="Proteomes" id="UP001501147">
    <property type="component" value="Unassembled WGS sequence"/>
</dbReference>
<organism evidence="3 4">
    <name type="scientific">Streptomyces sanyensis</name>
    <dbReference type="NCBI Taxonomy" id="568869"/>
    <lineage>
        <taxon>Bacteria</taxon>
        <taxon>Bacillati</taxon>
        <taxon>Actinomycetota</taxon>
        <taxon>Actinomycetes</taxon>
        <taxon>Kitasatosporales</taxon>
        <taxon>Streptomycetaceae</taxon>
        <taxon>Streptomyces</taxon>
    </lineage>
</organism>
<feature type="transmembrane region" description="Helical" evidence="2">
    <location>
        <begin position="89"/>
        <end position="108"/>
    </location>
</feature>
<evidence type="ECO:0000256" key="1">
    <source>
        <dbReference type="SAM" id="MobiDB-lite"/>
    </source>
</evidence>
<reference evidence="4" key="1">
    <citation type="journal article" date="2019" name="Int. J. Syst. Evol. Microbiol.">
        <title>The Global Catalogue of Microorganisms (GCM) 10K type strain sequencing project: providing services to taxonomists for standard genome sequencing and annotation.</title>
        <authorList>
            <consortium name="The Broad Institute Genomics Platform"/>
            <consortium name="The Broad Institute Genome Sequencing Center for Infectious Disease"/>
            <person name="Wu L."/>
            <person name="Ma J."/>
        </authorList>
    </citation>
    <scope>NUCLEOTIDE SEQUENCE [LARGE SCALE GENOMIC DNA]</scope>
    <source>
        <strain evidence="4">JCM 18324</strain>
    </source>
</reference>
<keyword evidence="2" id="KW-1133">Transmembrane helix</keyword>
<proteinExistence type="predicted"/>
<dbReference type="RefSeq" id="WP_345611808.1">
    <property type="nucleotide sequence ID" value="NZ_BAABJV010000003.1"/>
</dbReference>
<keyword evidence="2" id="KW-0472">Membrane</keyword>
<protein>
    <recommendedName>
        <fullName evidence="5">Integral membrane protein</fullName>
    </recommendedName>
</protein>
<evidence type="ECO:0000313" key="4">
    <source>
        <dbReference type="Proteomes" id="UP001501147"/>
    </source>
</evidence>
<dbReference type="EMBL" id="BAABJV010000003">
    <property type="protein sequence ID" value="GAA4771193.1"/>
    <property type="molecule type" value="Genomic_DNA"/>
</dbReference>
<feature type="transmembrane region" description="Helical" evidence="2">
    <location>
        <begin position="26"/>
        <end position="46"/>
    </location>
</feature>
<name>A0ABP9A0W1_9ACTN</name>
<evidence type="ECO:0000313" key="3">
    <source>
        <dbReference type="EMBL" id="GAA4771193.1"/>
    </source>
</evidence>
<gene>
    <name evidence="3" type="ORF">GCM10023329_18040</name>
</gene>
<evidence type="ECO:0000256" key="2">
    <source>
        <dbReference type="SAM" id="Phobius"/>
    </source>
</evidence>
<keyword evidence="2" id="KW-0812">Transmembrane</keyword>
<sequence length="137" mass="14214">MATQAAMPSGRHRRTAPDDGEHHSPLGFVLPAVLAVTAGLWAASILRFQDGGIANGAQWLVGIICALVLGMLAFALGRWGHTLPRELRALAYGGLFGATVGFLTSLAGGSVLRASGIGLACGAGLTVVMFYSFYVRE</sequence>
<feature type="transmembrane region" description="Helical" evidence="2">
    <location>
        <begin position="114"/>
        <end position="134"/>
    </location>
</feature>
<keyword evidence="4" id="KW-1185">Reference proteome</keyword>
<evidence type="ECO:0008006" key="5">
    <source>
        <dbReference type="Google" id="ProtNLM"/>
    </source>
</evidence>
<accession>A0ABP9A0W1</accession>
<comment type="caution">
    <text evidence="3">The sequence shown here is derived from an EMBL/GenBank/DDBJ whole genome shotgun (WGS) entry which is preliminary data.</text>
</comment>
<feature type="transmembrane region" description="Helical" evidence="2">
    <location>
        <begin position="58"/>
        <end position="77"/>
    </location>
</feature>
<feature type="region of interest" description="Disordered" evidence="1">
    <location>
        <begin position="1"/>
        <end position="20"/>
    </location>
</feature>